<dbReference type="AlphaFoldDB" id="I9W8F5"/>
<proteinExistence type="predicted"/>
<dbReference type="Proteomes" id="UP000004326">
    <property type="component" value="Unassembled WGS sequence"/>
</dbReference>
<name>I9W8F5_HELPX</name>
<reference evidence="1 2" key="1">
    <citation type="journal article" date="2013" name="Pathog. Dis.">
        <title>Genome sequences of 65 Helicobacter pylori strains isolated from asymptomatic individuals and patients with gastric cancer, peptic ulcer disease, or gastritis.</title>
        <authorList>
            <person name="Blanchard T.G."/>
            <person name="Czinn S.J."/>
            <person name="Correa P."/>
            <person name="Nakazawa T."/>
            <person name="Keelan M."/>
            <person name="Morningstar L."/>
            <person name="Santana-Cruz I."/>
            <person name="Maroo A."/>
            <person name="McCracken C."/>
            <person name="Shefchek K."/>
            <person name="Daugherty S."/>
            <person name="Song Y."/>
            <person name="Fraser C.M."/>
            <person name="Fricke W.F."/>
        </authorList>
    </citation>
    <scope>NUCLEOTIDE SEQUENCE [LARGE SCALE GENOMIC DNA]</scope>
    <source>
        <strain evidence="1 2">Hp P-2</strain>
    </source>
</reference>
<accession>I9W8F5</accession>
<sequence length="43" mass="5619">MYLEYYSIKRFFFCHFEKILEFFCFWRFLFRLVVVESMVRLFS</sequence>
<dbReference type="PATRIC" id="fig|992073.3.peg.992"/>
<protein>
    <submittedName>
        <fullName evidence="1">Uncharacterized protein</fullName>
    </submittedName>
</protein>
<comment type="caution">
    <text evidence="1">The sequence shown here is derived from an EMBL/GenBank/DDBJ whole genome shotgun (WGS) entry which is preliminary data.</text>
</comment>
<evidence type="ECO:0000313" key="2">
    <source>
        <dbReference type="Proteomes" id="UP000004326"/>
    </source>
</evidence>
<dbReference type="EMBL" id="AKPJ01000001">
    <property type="protein sequence ID" value="EJC00295.1"/>
    <property type="molecule type" value="Genomic_DNA"/>
</dbReference>
<evidence type="ECO:0000313" key="1">
    <source>
        <dbReference type="EMBL" id="EJC00295.1"/>
    </source>
</evidence>
<gene>
    <name evidence="1" type="ORF">HPHPP2_1009</name>
</gene>
<organism evidence="1 2">
    <name type="scientific">Helicobacter pylori Hp P-2</name>
    <dbReference type="NCBI Taxonomy" id="992073"/>
    <lineage>
        <taxon>Bacteria</taxon>
        <taxon>Pseudomonadati</taxon>
        <taxon>Campylobacterota</taxon>
        <taxon>Epsilonproteobacteria</taxon>
        <taxon>Campylobacterales</taxon>
        <taxon>Helicobacteraceae</taxon>
        <taxon>Helicobacter</taxon>
    </lineage>
</organism>